<accession>A0A9N7USZ5</accession>
<keyword evidence="3" id="KW-1185">Reference proteome</keyword>
<comment type="caution">
    <text evidence="2">The sequence shown here is derived from an EMBL/GenBank/DDBJ whole genome shotgun (WGS) entry which is preliminary data.</text>
</comment>
<proteinExistence type="predicted"/>
<protein>
    <submittedName>
        <fullName evidence="2">Uncharacterized protein</fullName>
    </submittedName>
</protein>
<sequence>MMRSRRLWQQEMCTAGAVRSAGRCANDVPMCRENWWFAIAKIVCARNAKRVLRREDLMEGAGKGENVPRKETVTRRNVGSQDSGAGKRDAHHPRCAQAGDVAHFAQSSCAWEHRVHLAGDVAAAGVCARSRCALQEMWAARRCDRRRLCEAAASVGWEMWQVFG</sequence>
<evidence type="ECO:0000313" key="2">
    <source>
        <dbReference type="EMBL" id="CAB1438592.1"/>
    </source>
</evidence>
<dbReference type="Proteomes" id="UP001153269">
    <property type="component" value="Unassembled WGS sequence"/>
</dbReference>
<feature type="region of interest" description="Disordered" evidence="1">
    <location>
        <begin position="62"/>
        <end position="92"/>
    </location>
</feature>
<dbReference type="EMBL" id="CADEAL010002184">
    <property type="protein sequence ID" value="CAB1438592.1"/>
    <property type="molecule type" value="Genomic_DNA"/>
</dbReference>
<evidence type="ECO:0000313" key="3">
    <source>
        <dbReference type="Proteomes" id="UP001153269"/>
    </source>
</evidence>
<name>A0A9N7USZ5_PLEPL</name>
<evidence type="ECO:0000256" key="1">
    <source>
        <dbReference type="SAM" id="MobiDB-lite"/>
    </source>
</evidence>
<gene>
    <name evidence="2" type="ORF">PLEPLA_LOCUS26487</name>
</gene>
<reference evidence="2" key="1">
    <citation type="submission" date="2020-03" db="EMBL/GenBank/DDBJ databases">
        <authorList>
            <person name="Weist P."/>
        </authorList>
    </citation>
    <scope>NUCLEOTIDE SEQUENCE</scope>
</reference>
<organism evidence="2 3">
    <name type="scientific">Pleuronectes platessa</name>
    <name type="common">European plaice</name>
    <dbReference type="NCBI Taxonomy" id="8262"/>
    <lineage>
        <taxon>Eukaryota</taxon>
        <taxon>Metazoa</taxon>
        <taxon>Chordata</taxon>
        <taxon>Craniata</taxon>
        <taxon>Vertebrata</taxon>
        <taxon>Euteleostomi</taxon>
        <taxon>Actinopterygii</taxon>
        <taxon>Neopterygii</taxon>
        <taxon>Teleostei</taxon>
        <taxon>Neoteleostei</taxon>
        <taxon>Acanthomorphata</taxon>
        <taxon>Carangaria</taxon>
        <taxon>Pleuronectiformes</taxon>
        <taxon>Pleuronectoidei</taxon>
        <taxon>Pleuronectidae</taxon>
        <taxon>Pleuronectes</taxon>
    </lineage>
</organism>
<dbReference type="AlphaFoldDB" id="A0A9N7USZ5"/>